<reference evidence="4" key="1">
    <citation type="journal article" date="2019" name="Int. J. Syst. Evol. Microbiol.">
        <title>The Global Catalogue of Microorganisms (GCM) 10K type strain sequencing project: providing services to taxonomists for standard genome sequencing and annotation.</title>
        <authorList>
            <consortium name="The Broad Institute Genomics Platform"/>
            <consortium name="The Broad Institute Genome Sequencing Center for Infectious Disease"/>
            <person name="Wu L."/>
            <person name="Ma J."/>
        </authorList>
    </citation>
    <scope>NUCLEOTIDE SEQUENCE [LARGE SCALE GENOMIC DNA]</scope>
    <source>
        <strain evidence="4">IBRC-M 10906</strain>
    </source>
</reference>
<protein>
    <submittedName>
        <fullName evidence="3">DUF2637 domain-containing protein</fullName>
    </submittedName>
</protein>
<evidence type="ECO:0000313" key="4">
    <source>
        <dbReference type="Proteomes" id="UP001597478"/>
    </source>
</evidence>
<feature type="transmembrane region" description="Helical" evidence="2">
    <location>
        <begin position="21"/>
        <end position="41"/>
    </location>
</feature>
<keyword evidence="2" id="KW-0812">Transmembrane</keyword>
<feature type="transmembrane region" description="Helical" evidence="2">
    <location>
        <begin position="61"/>
        <end position="80"/>
    </location>
</feature>
<keyword evidence="4" id="KW-1185">Reference proteome</keyword>
<comment type="caution">
    <text evidence="3">The sequence shown here is derived from an EMBL/GenBank/DDBJ whole genome shotgun (WGS) entry which is preliminary data.</text>
</comment>
<accession>A0ABW5W969</accession>
<feature type="transmembrane region" description="Helical" evidence="2">
    <location>
        <begin position="116"/>
        <end position="133"/>
    </location>
</feature>
<dbReference type="RefSeq" id="WP_377391727.1">
    <property type="nucleotide sequence ID" value="NZ_JBHSAN010000027.1"/>
</dbReference>
<dbReference type="InterPro" id="IPR021235">
    <property type="entry name" value="DUF2637"/>
</dbReference>
<dbReference type="Pfam" id="PF10935">
    <property type="entry name" value="DUF2637"/>
    <property type="match status" value="1"/>
</dbReference>
<dbReference type="Proteomes" id="UP001597478">
    <property type="component" value="Unassembled WGS sequence"/>
</dbReference>
<evidence type="ECO:0000256" key="1">
    <source>
        <dbReference type="SAM" id="MobiDB-lite"/>
    </source>
</evidence>
<sequence>MNTTAGIEPGRSEPVTLGGMQLVAAALSAGLGLAVAGYGIAGSYETLSDLAARKGLPLPGLVPLGIDGGLVGVVALDLVLSWTGQPIGWLRQLARVLTVGTVIANAVAGWPDPVAVGLHVAAPVMLLGMVEAARTVLLRRMGRADGTARDPIPLLRWVLAPWRTWLLWRRMVLWQVSSYREAVEAEWAVRRAITLLRRRYGRRWKREAPPDLVWMLQSGTAPLEACARVHQLVAEAERSDLIGDGGGEGQLSDLPEDGPQEERSDARGQGGDDAAIDEQFERARQLEKVRQLNDEHWVRHGRPVSAETVRKRLRIGSTRARALARVVRAADHTAIRAAAR</sequence>
<feature type="region of interest" description="Disordered" evidence="1">
    <location>
        <begin position="241"/>
        <end position="272"/>
    </location>
</feature>
<proteinExistence type="predicted"/>
<evidence type="ECO:0000256" key="2">
    <source>
        <dbReference type="SAM" id="Phobius"/>
    </source>
</evidence>
<feature type="transmembrane region" description="Helical" evidence="2">
    <location>
        <begin position="92"/>
        <end position="110"/>
    </location>
</feature>
<evidence type="ECO:0000313" key="3">
    <source>
        <dbReference type="EMBL" id="MFD2799724.1"/>
    </source>
</evidence>
<organism evidence="3 4">
    <name type="scientific">Prauserella oleivorans</name>
    <dbReference type="NCBI Taxonomy" id="1478153"/>
    <lineage>
        <taxon>Bacteria</taxon>
        <taxon>Bacillati</taxon>
        <taxon>Actinomycetota</taxon>
        <taxon>Actinomycetes</taxon>
        <taxon>Pseudonocardiales</taxon>
        <taxon>Pseudonocardiaceae</taxon>
        <taxon>Prauserella</taxon>
    </lineage>
</organism>
<keyword evidence="2" id="KW-1133">Transmembrane helix</keyword>
<name>A0ABW5W969_9PSEU</name>
<gene>
    <name evidence="3" type="ORF">ACFS2C_10005</name>
</gene>
<keyword evidence="2" id="KW-0472">Membrane</keyword>
<dbReference type="EMBL" id="JBHUOF010000012">
    <property type="protein sequence ID" value="MFD2799724.1"/>
    <property type="molecule type" value="Genomic_DNA"/>
</dbReference>